<comment type="caution">
    <text evidence="1">The sequence shown here is derived from an EMBL/GenBank/DDBJ whole genome shotgun (WGS) entry which is preliminary data.</text>
</comment>
<evidence type="ECO:0000313" key="1">
    <source>
        <dbReference type="EMBL" id="OOM72906.1"/>
    </source>
</evidence>
<keyword evidence="2" id="KW-1185">Reference proteome</keyword>
<gene>
    <name evidence="1" type="ORF">CLPUN_46090</name>
</gene>
<evidence type="ECO:0000313" key="2">
    <source>
        <dbReference type="Proteomes" id="UP000190890"/>
    </source>
</evidence>
<sequence length="75" mass="8496">MKLLFGTPTGQTEESKEVCKLLKEYEKKLKDSFCTETLTFSDEELIGILKYCIDNNLKIDTVVPGINDFDGDTDL</sequence>
<reference evidence="1 2" key="1">
    <citation type="submission" date="2016-05" db="EMBL/GenBank/DDBJ databases">
        <title>Microbial solvent formation.</title>
        <authorList>
            <person name="Poehlein A."/>
            <person name="Montoya Solano J.D."/>
            <person name="Flitsch S."/>
            <person name="Krabben P."/>
            <person name="Duerre P."/>
            <person name="Daniel R."/>
        </authorList>
    </citation>
    <scope>NUCLEOTIDE SEQUENCE [LARGE SCALE GENOMIC DNA]</scope>
    <source>
        <strain evidence="1 2">DSM 2619</strain>
    </source>
</reference>
<protein>
    <submittedName>
        <fullName evidence="1">Uncharacterized protein</fullName>
    </submittedName>
</protein>
<organism evidence="1 2">
    <name type="scientific">Clostridium puniceum</name>
    <dbReference type="NCBI Taxonomy" id="29367"/>
    <lineage>
        <taxon>Bacteria</taxon>
        <taxon>Bacillati</taxon>
        <taxon>Bacillota</taxon>
        <taxon>Clostridia</taxon>
        <taxon>Eubacteriales</taxon>
        <taxon>Clostridiaceae</taxon>
        <taxon>Clostridium</taxon>
    </lineage>
</organism>
<dbReference type="STRING" id="29367.CLPUN_46090"/>
<dbReference type="RefSeq" id="WP_077849531.1">
    <property type="nucleotide sequence ID" value="NZ_LZZM01000219.1"/>
</dbReference>
<dbReference type="AlphaFoldDB" id="A0A1S8T557"/>
<accession>A0A1S8T557</accession>
<dbReference type="EMBL" id="LZZM01000219">
    <property type="protein sequence ID" value="OOM72906.1"/>
    <property type="molecule type" value="Genomic_DNA"/>
</dbReference>
<name>A0A1S8T557_9CLOT</name>
<proteinExistence type="predicted"/>
<dbReference type="Proteomes" id="UP000190890">
    <property type="component" value="Unassembled WGS sequence"/>
</dbReference>